<comment type="caution">
    <text evidence="1">The sequence shown here is derived from an EMBL/GenBank/DDBJ whole genome shotgun (WGS) entry which is preliminary data.</text>
</comment>
<gene>
    <name evidence="1" type="ORF">EUX98_g2927</name>
</gene>
<dbReference type="Proteomes" id="UP000308730">
    <property type="component" value="Unassembled WGS sequence"/>
</dbReference>
<dbReference type="AlphaFoldDB" id="A0A4S4N0P0"/>
<dbReference type="OrthoDB" id="6359816at2759"/>
<reference evidence="1 2" key="1">
    <citation type="submission" date="2019-02" db="EMBL/GenBank/DDBJ databases">
        <title>Genome sequencing of the rare red list fungi Antrodiella citrinella (Flaviporus citrinellus).</title>
        <authorList>
            <person name="Buettner E."/>
            <person name="Kellner H."/>
        </authorList>
    </citation>
    <scope>NUCLEOTIDE SEQUENCE [LARGE SCALE GENOMIC DNA]</scope>
    <source>
        <strain evidence="1 2">DSM 108506</strain>
    </source>
</reference>
<accession>A0A4S4N0P0</accession>
<dbReference type="EMBL" id="SGPM01000052">
    <property type="protein sequence ID" value="THH31261.1"/>
    <property type="molecule type" value="Genomic_DNA"/>
</dbReference>
<protein>
    <recommendedName>
        <fullName evidence="3">BTB domain-containing protein</fullName>
    </recommendedName>
</protein>
<proteinExistence type="predicted"/>
<keyword evidence="2" id="KW-1185">Reference proteome</keyword>
<evidence type="ECO:0008006" key="3">
    <source>
        <dbReference type="Google" id="ProtNLM"/>
    </source>
</evidence>
<name>A0A4S4N0P0_9APHY</name>
<evidence type="ECO:0000313" key="2">
    <source>
        <dbReference type="Proteomes" id="UP000308730"/>
    </source>
</evidence>
<organism evidence="1 2">
    <name type="scientific">Antrodiella citrinella</name>
    <dbReference type="NCBI Taxonomy" id="2447956"/>
    <lineage>
        <taxon>Eukaryota</taxon>
        <taxon>Fungi</taxon>
        <taxon>Dikarya</taxon>
        <taxon>Basidiomycota</taxon>
        <taxon>Agaricomycotina</taxon>
        <taxon>Agaricomycetes</taxon>
        <taxon>Polyporales</taxon>
        <taxon>Steccherinaceae</taxon>
        <taxon>Antrodiella</taxon>
    </lineage>
</organism>
<dbReference type="InterPro" id="IPR011333">
    <property type="entry name" value="SKP1/BTB/POZ_sf"/>
</dbReference>
<dbReference type="Gene3D" id="3.30.710.10">
    <property type="entry name" value="Potassium Channel Kv1.1, Chain A"/>
    <property type="match status" value="1"/>
</dbReference>
<evidence type="ECO:0000313" key="1">
    <source>
        <dbReference type="EMBL" id="THH31261.1"/>
    </source>
</evidence>
<sequence length="333" mass="37007">MLMHPTSPPAFCATNDSTVDASYGDIIIRSSDDVDFRVAKHILSKGSDVFNDMFALPSPPSDSDPMRPYNAGEVHIVPITESSAMVAQFLKTITSDPSTVAFRTMNDIREFYLMGDKYVSDGAMQAAKKALARRAQNSPLEVYVMACRLGLEAEARIAAKRSLSLPLASLKESSGEYTDDTMAPAFERLWAYYEQCSTAVAVVAHSEYWAIQDLKIFPVMMFDPRIPPPPSVFSTRPYCCTVPQTGSELHEYHVKSWYLPFLAKLSALLAVKPSGEDIGFSEWTALFPESVSQAKRCPDCGPHAFDLLRSYSKRALSRVETLVNGIRVEYREI</sequence>